<dbReference type="AlphaFoldDB" id="A0A803R7T7"/>
<dbReference type="Gramene" id="novel_model_6119_5bd9a17a">
    <property type="protein sequence ID" value="cds.novel_model_6119_5bd9a17a"/>
    <property type="gene ID" value="novel_gene_3158_5bd9a17a"/>
</dbReference>
<dbReference type="EnsemblPlants" id="novel_model_6119_5bd9a17a">
    <property type="protein sequence ID" value="cds.novel_model_6119_5bd9a17a"/>
    <property type="gene ID" value="novel_gene_3158_5bd9a17a"/>
</dbReference>
<reference evidence="2" key="2">
    <citation type="submission" date="2021-03" db="UniProtKB">
        <authorList>
            <consortium name="EnsemblPlants"/>
        </authorList>
    </citation>
    <scope>IDENTIFICATION</scope>
</reference>
<proteinExistence type="predicted"/>
<feature type="transmembrane region" description="Helical" evidence="1">
    <location>
        <begin position="12"/>
        <end position="38"/>
    </location>
</feature>
<evidence type="ECO:0000313" key="3">
    <source>
        <dbReference type="Proteomes" id="UP000596661"/>
    </source>
</evidence>
<dbReference type="EMBL" id="UZAU01000681">
    <property type="status" value="NOT_ANNOTATED_CDS"/>
    <property type="molecule type" value="Genomic_DNA"/>
</dbReference>
<protein>
    <submittedName>
        <fullName evidence="2">Uncharacterized protein</fullName>
    </submittedName>
</protein>
<evidence type="ECO:0000313" key="2">
    <source>
        <dbReference type="EnsemblPlants" id="cds.novel_model_6119_5bd9a17a"/>
    </source>
</evidence>
<keyword evidence="1" id="KW-0812">Transmembrane</keyword>
<evidence type="ECO:0000256" key="1">
    <source>
        <dbReference type="SAM" id="Phobius"/>
    </source>
</evidence>
<dbReference type="Proteomes" id="UP000596661">
    <property type="component" value="Chromosome 8"/>
</dbReference>
<organism evidence="2 3">
    <name type="scientific">Cannabis sativa</name>
    <name type="common">Hemp</name>
    <name type="synonym">Marijuana</name>
    <dbReference type="NCBI Taxonomy" id="3483"/>
    <lineage>
        <taxon>Eukaryota</taxon>
        <taxon>Viridiplantae</taxon>
        <taxon>Streptophyta</taxon>
        <taxon>Embryophyta</taxon>
        <taxon>Tracheophyta</taxon>
        <taxon>Spermatophyta</taxon>
        <taxon>Magnoliopsida</taxon>
        <taxon>eudicotyledons</taxon>
        <taxon>Gunneridae</taxon>
        <taxon>Pentapetalae</taxon>
        <taxon>rosids</taxon>
        <taxon>fabids</taxon>
        <taxon>Rosales</taxon>
        <taxon>Cannabaceae</taxon>
        <taxon>Cannabis</taxon>
    </lineage>
</organism>
<reference evidence="2" key="1">
    <citation type="submission" date="2018-11" db="EMBL/GenBank/DDBJ databases">
        <authorList>
            <person name="Grassa J C."/>
        </authorList>
    </citation>
    <scope>NUCLEOTIDE SEQUENCE [LARGE SCALE GENOMIC DNA]</scope>
</reference>
<keyword evidence="1" id="KW-1133">Transmembrane helix</keyword>
<name>A0A803R7T7_CANSA</name>
<accession>A0A803R7T7</accession>
<sequence length="73" mass="8630">MVELKFSTMELFSHFLLIKLLALVFNPNLSIYLVKLICKLNLCLEIRLELSRLIIFLQMGQNGMRLILSFWEI</sequence>
<keyword evidence="3" id="KW-1185">Reference proteome</keyword>
<keyword evidence="1" id="KW-0472">Membrane</keyword>